<proteinExistence type="predicted"/>
<sequence length="342" mass="37460">MNPPETIDELEERLSRPTAGVRDALQAVPGDFLILGASGKMGPTLARMVRRGLDEMGHTQRRVVAVSRFSSAGAVESLEQHGLETIACDLLKRDEVDALPDAPNIIFMVGQKFGTGDAPERTWAMNTIVPALVVERFSKSRIVVFSSGCVYPLMPVSGRGAREDDPLTPPGEYANSCVGRERVFEHFAKLHGTHLLLFRLCYAIDLRYGVLIDVAQKVATGQPVDVTMGFTQVIWQGDANARAIQCLAHTASPPMALNVTGPERISIRELAQRFGERLGRTVTITGEESPTAWLWDVQRSDELFGPPAVSLDEMIDATAHWLKSGGQTIGKPTHFEVRDGRF</sequence>
<gene>
    <name evidence="1" type="ORF">CfE428DRAFT_6060</name>
</gene>
<dbReference type="eggNOG" id="COG0451">
    <property type="taxonomic scope" value="Bacteria"/>
</dbReference>
<dbReference type="InParanoid" id="B4DAW9"/>
<keyword evidence="2" id="KW-1185">Reference proteome</keyword>
<evidence type="ECO:0000313" key="1">
    <source>
        <dbReference type="EMBL" id="EDY16441.1"/>
    </source>
</evidence>
<comment type="caution">
    <text evidence="1">The sequence shown here is derived from an EMBL/GenBank/DDBJ whole genome shotgun (WGS) entry which is preliminary data.</text>
</comment>
<dbReference type="SUPFAM" id="SSF51735">
    <property type="entry name" value="NAD(P)-binding Rossmann-fold domains"/>
    <property type="match status" value="1"/>
</dbReference>
<dbReference type="InterPro" id="IPR036291">
    <property type="entry name" value="NAD(P)-bd_dom_sf"/>
</dbReference>
<dbReference type="Proteomes" id="UP000005824">
    <property type="component" value="Unassembled WGS sequence"/>
</dbReference>
<dbReference type="Gene3D" id="3.40.50.720">
    <property type="entry name" value="NAD(P)-binding Rossmann-like Domain"/>
    <property type="match status" value="1"/>
</dbReference>
<dbReference type="AlphaFoldDB" id="B4DAW9"/>
<dbReference type="RefSeq" id="WP_006983379.1">
    <property type="nucleotide sequence ID" value="NZ_ABVL01000033.1"/>
</dbReference>
<organism evidence="1 2">
    <name type="scientific">Chthoniobacter flavus Ellin428</name>
    <dbReference type="NCBI Taxonomy" id="497964"/>
    <lineage>
        <taxon>Bacteria</taxon>
        <taxon>Pseudomonadati</taxon>
        <taxon>Verrucomicrobiota</taxon>
        <taxon>Spartobacteria</taxon>
        <taxon>Chthoniobacterales</taxon>
        <taxon>Chthoniobacteraceae</taxon>
        <taxon>Chthoniobacter</taxon>
    </lineage>
</organism>
<dbReference type="STRING" id="497964.CfE428DRAFT_6060"/>
<name>B4DAW9_9BACT</name>
<reference evidence="1 2" key="1">
    <citation type="journal article" date="2011" name="J. Bacteriol.">
        <title>Genome sequence of Chthoniobacter flavus Ellin428, an aerobic heterotrophic soil bacterium.</title>
        <authorList>
            <person name="Kant R."/>
            <person name="van Passel M.W."/>
            <person name="Palva A."/>
            <person name="Lucas S."/>
            <person name="Lapidus A."/>
            <person name="Glavina Del Rio T."/>
            <person name="Dalin E."/>
            <person name="Tice H."/>
            <person name="Bruce D."/>
            <person name="Goodwin L."/>
            <person name="Pitluck S."/>
            <person name="Larimer F.W."/>
            <person name="Land M.L."/>
            <person name="Hauser L."/>
            <person name="Sangwan P."/>
            <person name="de Vos W.M."/>
            <person name="Janssen P.H."/>
            <person name="Smidt H."/>
        </authorList>
    </citation>
    <scope>NUCLEOTIDE SEQUENCE [LARGE SCALE GENOMIC DNA]</scope>
    <source>
        <strain evidence="1 2">Ellin428</strain>
    </source>
</reference>
<accession>B4DAW9</accession>
<protein>
    <submittedName>
        <fullName evidence="1">NAD-dependent epimerase/dehydratase</fullName>
    </submittedName>
</protein>
<evidence type="ECO:0000313" key="2">
    <source>
        <dbReference type="Proteomes" id="UP000005824"/>
    </source>
</evidence>
<dbReference type="EMBL" id="ABVL01000033">
    <property type="protein sequence ID" value="EDY16441.1"/>
    <property type="molecule type" value="Genomic_DNA"/>
</dbReference>